<dbReference type="InterPro" id="IPR002933">
    <property type="entry name" value="Peptidase_M20"/>
</dbReference>
<comment type="caution">
    <text evidence="2">The sequence shown here is derived from an EMBL/GenBank/DDBJ whole genome shotgun (WGS) entry which is preliminary data.</text>
</comment>
<dbReference type="SUPFAM" id="SSF53187">
    <property type="entry name" value="Zn-dependent exopeptidases"/>
    <property type="match status" value="1"/>
</dbReference>
<dbReference type="InterPro" id="IPR011650">
    <property type="entry name" value="Peptidase_M20_dimer"/>
</dbReference>
<gene>
    <name evidence="2" type="ORF">H9632_11535</name>
</gene>
<dbReference type="NCBIfam" id="TIGR01891">
    <property type="entry name" value="amidohydrolases"/>
    <property type="match status" value="1"/>
</dbReference>
<dbReference type="InterPro" id="IPR017439">
    <property type="entry name" value="Amidohydrolase"/>
</dbReference>
<feature type="domain" description="Peptidase M20 dimerisation" evidence="1">
    <location>
        <begin position="186"/>
        <end position="282"/>
    </location>
</feature>
<proteinExistence type="predicted"/>
<name>A0ABR8XP70_9BACL</name>
<reference evidence="2 3" key="1">
    <citation type="submission" date="2020-08" db="EMBL/GenBank/DDBJ databases">
        <title>A Genomic Blueprint of the Chicken Gut Microbiome.</title>
        <authorList>
            <person name="Gilroy R."/>
            <person name="Ravi A."/>
            <person name="Getino M."/>
            <person name="Pursley I."/>
            <person name="Horton D.L."/>
            <person name="Alikhan N.-F."/>
            <person name="Baker D."/>
            <person name="Gharbi K."/>
            <person name="Hall N."/>
            <person name="Watson M."/>
            <person name="Adriaenssens E.M."/>
            <person name="Foster-Nyarko E."/>
            <person name="Jarju S."/>
            <person name="Secka A."/>
            <person name="Antonio M."/>
            <person name="Oren A."/>
            <person name="Chaudhuri R."/>
            <person name="La Ragione R.M."/>
            <person name="Hildebrand F."/>
            <person name="Pallen M.J."/>
        </authorList>
    </citation>
    <scope>NUCLEOTIDE SEQUENCE [LARGE SCALE GENOMIC DNA]</scope>
    <source>
        <strain evidence="2 3">Sa1YVA6</strain>
    </source>
</reference>
<keyword evidence="3" id="KW-1185">Reference proteome</keyword>
<dbReference type="PIRSF" id="PIRSF005962">
    <property type="entry name" value="Pept_M20D_amidohydro"/>
    <property type="match status" value="1"/>
</dbReference>
<dbReference type="PANTHER" id="PTHR11014:SF63">
    <property type="entry name" value="METALLOPEPTIDASE, PUTATIVE (AFU_ORTHOLOGUE AFUA_6G09600)-RELATED"/>
    <property type="match status" value="1"/>
</dbReference>
<accession>A0ABR8XP70</accession>
<dbReference type="InterPro" id="IPR036264">
    <property type="entry name" value="Bact_exopeptidase_dim_dom"/>
</dbReference>
<dbReference type="SUPFAM" id="SSF55031">
    <property type="entry name" value="Bacterial exopeptidase dimerisation domain"/>
    <property type="match status" value="1"/>
</dbReference>
<evidence type="ECO:0000313" key="3">
    <source>
        <dbReference type="Proteomes" id="UP000600565"/>
    </source>
</evidence>
<sequence length="390" mass="42646">MSILEKLQANFDEMIEIRRHLHMYPELSFKEVNTPKLIADKLASLGIEVKENVGGNGVVGFLKGAYDGPTIAFRADFDALPIQDEKDVSYKSKIDGVSHACGHDIHTAALLGLAKALADAREILHGNIVFIHQFAEEVVPGGAKAMVEAGCLEGVDYVYGAHVSSWSEVGTVLFCEGYSMAAADFFELTIQGKGGHGASPHETIDPIMAAAQFVFGVQPIVSRNADPIESAVITVGKIESGTVGNVIPDKAYLTGTVRTFNPDVRNMVEQKLNNLCKAIEIQYDAQLDFHYTRGYDAVYNHPTETVALREAVSNNLPELQVVNVPPRMGAEDFTYYLQEKPGTFFFVGGGNDDINAIYPHHHPKFDVDEQSMLHISEVFLQALTLHGVIK</sequence>
<evidence type="ECO:0000259" key="1">
    <source>
        <dbReference type="Pfam" id="PF07687"/>
    </source>
</evidence>
<dbReference type="Gene3D" id="3.40.630.10">
    <property type="entry name" value="Zn peptidases"/>
    <property type="match status" value="1"/>
</dbReference>
<dbReference type="RefSeq" id="WP_191704225.1">
    <property type="nucleotide sequence ID" value="NZ_JACSPW010000010.1"/>
</dbReference>
<dbReference type="PANTHER" id="PTHR11014">
    <property type="entry name" value="PEPTIDASE M20 FAMILY MEMBER"/>
    <property type="match status" value="1"/>
</dbReference>
<dbReference type="EMBL" id="JACSPW010000010">
    <property type="protein sequence ID" value="MBD8033699.1"/>
    <property type="molecule type" value="Genomic_DNA"/>
</dbReference>
<dbReference type="Pfam" id="PF01546">
    <property type="entry name" value="Peptidase_M20"/>
    <property type="match status" value="1"/>
</dbReference>
<dbReference type="Pfam" id="PF07687">
    <property type="entry name" value="M20_dimer"/>
    <property type="match status" value="1"/>
</dbReference>
<organism evidence="2 3">
    <name type="scientific">Solibacillus merdavium</name>
    <dbReference type="NCBI Taxonomy" id="2762218"/>
    <lineage>
        <taxon>Bacteria</taxon>
        <taxon>Bacillati</taxon>
        <taxon>Bacillota</taxon>
        <taxon>Bacilli</taxon>
        <taxon>Bacillales</taxon>
        <taxon>Caryophanaceae</taxon>
        <taxon>Solibacillus</taxon>
    </lineage>
</organism>
<dbReference type="Proteomes" id="UP000600565">
    <property type="component" value="Unassembled WGS sequence"/>
</dbReference>
<dbReference type="Gene3D" id="3.30.70.360">
    <property type="match status" value="1"/>
</dbReference>
<protein>
    <submittedName>
        <fullName evidence="2">Amidohydrolase</fullName>
    </submittedName>
</protein>
<evidence type="ECO:0000313" key="2">
    <source>
        <dbReference type="EMBL" id="MBD8033699.1"/>
    </source>
</evidence>